<feature type="chain" id="PRO_5044680686" evidence="3">
    <location>
        <begin position="20"/>
        <end position="251"/>
    </location>
</feature>
<feature type="region of interest" description="Disordered" evidence="1">
    <location>
        <begin position="143"/>
        <end position="175"/>
    </location>
</feature>
<feature type="domain" description="Ig-like" evidence="4">
    <location>
        <begin position="7"/>
        <end position="108"/>
    </location>
</feature>
<evidence type="ECO:0000313" key="5">
    <source>
        <dbReference type="Ensembl" id="ENSGMOP00000061062.1"/>
    </source>
</evidence>
<protein>
    <submittedName>
        <fullName evidence="5">Hepatitis A virus cellular receptor 1 homolog</fullName>
    </submittedName>
</protein>
<accession>A0A8C5A6Y4</accession>
<evidence type="ECO:0000313" key="6">
    <source>
        <dbReference type="Proteomes" id="UP000694546"/>
    </source>
</evidence>
<dbReference type="GO" id="GO:0001786">
    <property type="term" value="F:phosphatidylserine binding"/>
    <property type="evidence" value="ECO:0007669"/>
    <property type="project" value="TreeGrafter"/>
</dbReference>
<evidence type="ECO:0000256" key="3">
    <source>
        <dbReference type="SAM" id="SignalP"/>
    </source>
</evidence>
<dbReference type="Pfam" id="PF07686">
    <property type="entry name" value="V-set"/>
    <property type="match status" value="1"/>
</dbReference>
<keyword evidence="3" id="KW-0732">Signal</keyword>
<dbReference type="InterPro" id="IPR007110">
    <property type="entry name" value="Ig-like_dom"/>
</dbReference>
<evidence type="ECO:0000256" key="2">
    <source>
        <dbReference type="SAM" id="Phobius"/>
    </source>
</evidence>
<keyword evidence="2" id="KW-1133">Transmembrane helix</keyword>
<dbReference type="GeneTree" id="ENSGT00940000159345"/>
<reference evidence="5" key="2">
    <citation type="submission" date="2025-09" db="UniProtKB">
        <authorList>
            <consortium name="Ensembl"/>
        </authorList>
    </citation>
    <scope>IDENTIFICATION</scope>
</reference>
<dbReference type="InterPro" id="IPR013106">
    <property type="entry name" value="Ig_V-set"/>
</dbReference>
<dbReference type="PANTHER" id="PTHR46608">
    <property type="entry name" value="T-CELL IMMUNOGLOBULIN AND MUCIN DOMAIN-CONTAINING PROTEIN 4"/>
    <property type="match status" value="1"/>
</dbReference>
<name>A0A8C5CJM4_GADMO</name>
<keyword evidence="2" id="KW-0472">Membrane</keyword>
<dbReference type="OMA" id="FGCENTV"/>
<dbReference type="GO" id="GO:0060097">
    <property type="term" value="P:cytoskeletal rearrangement involved in phagocytosis, engulfment"/>
    <property type="evidence" value="ECO:0007669"/>
    <property type="project" value="TreeGrafter"/>
</dbReference>
<dbReference type="PROSITE" id="PS50835">
    <property type="entry name" value="IG_LIKE"/>
    <property type="match status" value="1"/>
</dbReference>
<dbReference type="Proteomes" id="UP000694546">
    <property type="component" value="Chromosome 7"/>
</dbReference>
<dbReference type="AlphaFoldDB" id="A0A8C5CJM4"/>
<dbReference type="PANTHER" id="PTHR46608:SF3">
    <property type="entry name" value="T-CELL IMMUNOGLOBULIN AND MUCIN DOMAIN-CONTAINING PROTEIN 4"/>
    <property type="match status" value="1"/>
</dbReference>
<dbReference type="Ensembl" id="ENSGMOT00000035909.1">
    <property type="protein sequence ID" value="ENSGMOP00000061062.1"/>
    <property type="gene ID" value="ENSGMOG00000031720.1"/>
</dbReference>
<evidence type="ECO:0000256" key="1">
    <source>
        <dbReference type="SAM" id="MobiDB-lite"/>
    </source>
</evidence>
<proteinExistence type="predicted"/>
<keyword evidence="2" id="KW-0812">Transmembrane</keyword>
<keyword evidence="6" id="KW-1185">Reference proteome</keyword>
<sequence>MHSAVSPILCILTASFAVATETVVGVAGRRVTLPCSAEAESKGGVCWGRGKPSMFSCHNALLITNGVQVTHRASYRYSLPSEASAGDVSMAILHSRQADSGFYHCRVQVPGLFNDQIYKVHLIIVEAPEQAARPARPVLTESFTDTTKADPAEAGPTEAHPGETITDATEESGSGEAWDSLVTPVVALVKRSQQSDLQQSSLWGFIGNTLRLSFVIFIPALLLTVGYRLMRSQQRPWSGRRIPSDLEDNSL</sequence>
<dbReference type="GeneID" id="115546852"/>
<feature type="transmembrane region" description="Helical" evidence="2">
    <location>
        <begin position="202"/>
        <end position="225"/>
    </location>
</feature>
<dbReference type="RefSeq" id="XP_030216489.1">
    <property type="nucleotide sequence ID" value="XM_030360629.1"/>
</dbReference>
<reference evidence="5" key="1">
    <citation type="submission" date="2025-08" db="UniProtKB">
        <authorList>
            <consortium name="Ensembl"/>
        </authorList>
    </citation>
    <scope>IDENTIFICATION</scope>
</reference>
<dbReference type="InterPro" id="IPR013783">
    <property type="entry name" value="Ig-like_fold"/>
</dbReference>
<evidence type="ECO:0000259" key="4">
    <source>
        <dbReference type="PROSITE" id="PS50835"/>
    </source>
</evidence>
<dbReference type="SUPFAM" id="SSF48726">
    <property type="entry name" value="Immunoglobulin"/>
    <property type="match status" value="1"/>
</dbReference>
<dbReference type="Gene3D" id="2.60.40.10">
    <property type="entry name" value="Immunoglobulins"/>
    <property type="match status" value="1"/>
</dbReference>
<dbReference type="InterPro" id="IPR036179">
    <property type="entry name" value="Ig-like_dom_sf"/>
</dbReference>
<dbReference type="GO" id="GO:0043277">
    <property type="term" value="P:apoptotic cell clearance"/>
    <property type="evidence" value="ECO:0007669"/>
    <property type="project" value="TreeGrafter"/>
</dbReference>
<accession>A0A8C5CJM4</accession>
<organism evidence="5 6">
    <name type="scientific">Gadus morhua</name>
    <name type="common">Atlantic cod</name>
    <dbReference type="NCBI Taxonomy" id="8049"/>
    <lineage>
        <taxon>Eukaryota</taxon>
        <taxon>Metazoa</taxon>
        <taxon>Chordata</taxon>
        <taxon>Craniata</taxon>
        <taxon>Vertebrata</taxon>
        <taxon>Euteleostomi</taxon>
        <taxon>Actinopterygii</taxon>
        <taxon>Neopterygii</taxon>
        <taxon>Teleostei</taxon>
        <taxon>Neoteleostei</taxon>
        <taxon>Acanthomorphata</taxon>
        <taxon>Zeiogadaria</taxon>
        <taxon>Gadariae</taxon>
        <taxon>Gadiformes</taxon>
        <taxon>Gadoidei</taxon>
        <taxon>Gadidae</taxon>
        <taxon>Gadus</taxon>
    </lineage>
</organism>
<feature type="signal peptide" evidence="3">
    <location>
        <begin position="1"/>
        <end position="19"/>
    </location>
</feature>
<gene>
    <name evidence="5" type="primary">LOC115546852</name>
</gene>